<organism evidence="2 3">
    <name type="scientific">Steinernema hermaphroditum</name>
    <dbReference type="NCBI Taxonomy" id="289476"/>
    <lineage>
        <taxon>Eukaryota</taxon>
        <taxon>Metazoa</taxon>
        <taxon>Ecdysozoa</taxon>
        <taxon>Nematoda</taxon>
        <taxon>Chromadorea</taxon>
        <taxon>Rhabditida</taxon>
        <taxon>Tylenchina</taxon>
        <taxon>Panagrolaimomorpha</taxon>
        <taxon>Strongyloidoidea</taxon>
        <taxon>Steinernematidae</taxon>
        <taxon>Steinernema</taxon>
    </lineage>
</organism>
<reference evidence="2" key="1">
    <citation type="submission" date="2023-06" db="EMBL/GenBank/DDBJ databases">
        <title>Genomic analysis of the entomopathogenic nematode Steinernema hermaphroditum.</title>
        <authorList>
            <person name="Schwarz E.M."/>
            <person name="Heppert J.K."/>
            <person name="Baniya A."/>
            <person name="Schwartz H.T."/>
            <person name="Tan C.-H."/>
            <person name="Antoshechkin I."/>
            <person name="Sternberg P.W."/>
            <person name="Goodrich-Blair H."/>
            <person name="Dillman A.R."/>
        </authorList>
    </citation>
    <scope>NUCLEOTIDE SEQUENCE</scope>
    <source>
        <strain evidence="2">PS9179</strain>
        <tissue evidence="2">Whole animal</tissue>
    </source>
</reference>
<feature type="transmembrane region" description="Helical" evidence="1">
    <location>
        <begin position="146"/>
        <end position="167"/>
    </location>
</feature>
<protein>
    <submittedName>
        <fullName evidence="2">Uncharacterized protein</fullName>
    </submittedName>
</protein>
<evidence type="ECO:0000313" key="3">
    <source>
        <dbReference type="Proteomes" id="UP001175271"/>
    </source>
</evidence>
<proteinExistence type="predicted"/>
<accession>A0AA39I923</accession>
<keyword evidence="3" id="KW-1185">Reference proteome</keyword>
<evidence type="ECO:0000256" key="1">
    <source>
        <dbReference type="SAM" id="Phobius"/>
    </source>
</evidence>
<dbReference type="EMBL" id="JAUCMV010000002">
    <property type="protein sequence ID" value="KAK0418858.1"/>
    <property type="molecule type" value="Genomic_DNA"/>
</dbReference>
<dbReference type="Gene3D" id="1.20.120.1100">
    <property type="match status" value="1"/>
</dbReference>
<name>A0AA39I923_9BILA</name>
<dbReference type="Proteomes" id="UP001175271">
    <property type="component" value="Unassembled WGS sequence"/>
</dbReference>
<gene>
    <name evidence="2" type="ORF">QR680_013810</name>
</gene>
<comment type="caution">
    <text evidence="2">The sequence shown here is derived from an EMBL/GenBank/DDBJ whole genome shotgun (WGS) entry which is preliminary data.</text>
</comment>
<keyword evidence="1" id="KW-0812">Transmembrane</keyword>
<evidence type="ECO:0000313" key="2">
    <source>
        <dbReference type="EMBL" id="KAK0418858.1"/>
    </source>
</evidence>
<dbReference type="AlphaFoldDB" id="A0AA39I923"/>
<keyword evidence="1" id="KW-1133">Transmembrane helix</keyword>
<sequence length="379" mass="44537">MMKWKRRLFNQCILPALLYASETWALTKTAKKKLATAQRRMERRMIGVRLLDKKSNEWLRGVTKLKDVVEAATRRKWTYGWRLANDETEKWSQKIESWRPHTTRPHGRPRRRWRDDFCKTLQTTNWRRHARRVCRQEWCDIGMKTLLILSVLVGISLGAPLSGIYSFKKIKGFPSREEFPGQLESIQAMVDDIESIPKEIRDLVNSITVDDYDGVKAIFDLFKTDDTEDVCTKKVLIKERFPELARKVQNAVTSCIRRIQNLSLESRRYLVNAYLIADVSEYELSGTQFMIYYLQWPKEVRDEIEQIFPSLSKKANKLLRMYNMFAADDDDDDTEFRYPHDVPDCTAPGIIAKSCSNVFDEIMDFDTEMSAEEFGMKYC</sequence>
<keyword evidence="1" id="KW-0472">Membrane</keyword>